<sequence length="162" mass="18895">MAVRIDLFPPKALQQPRKFLNHPCSTTTLITNRPNKTHNIPCAKTNLSDTALALDFAVTLEKINTHLEQKEKAIRQSRELLFTELCQYLSLKEEEVNKNWRKMKEEEKWVLVKGFVNNWGVNFHPLSVRSVVEMVDEYLQDEKSSSGMFPGLKRMLWFSQDT</sequence>
<evidence type="ECO:0000259" key="1">
    <source>
        <dbReference type="Pfam" id="PF22950"/>
    </source>
</evidence>
<organism evidence="2 3">
    <name type="scientific">Herrania umbratica</name>
    <dbReference type="NCBI Taxonomy" id="108875"/>
    <lineage>
        <taxon>Eukaryota</taxon>
        <taxon>Viridiplantae</taxon>
        <taxon>Streptophyta</taxon>
        <taxon>Embryophyta</taxon>
        <taxon>Tracheophyta</taxon>
        <taxon>Spermatophyta</taxon>
        <taxon>Magnoliopsida</taxon>
        <taxon>eudicotyledons</taxon>
        <taxon>Gunneridae</taxon>
        <taxon>Pentapetalae</taxon>
        <taxon>rosids</taxon>
        <taxon>malvids</taxon>
        <taxon>Malvales</taxon>
        <taxon>Malvaceae</taxon>
        <taxon>Byttnerioideae</taxon>
        <taxon>Herrania</taxon>
    </lineage>
</organism>
<dbReference type="InterPro" id="IPR054290">
    <property type="entry name" value="DUF7026"/>
</dbReference>
<dbReference type="Pfam" id="PF22950">
    <property type="entry name" value="DUF7026"/>
    <property type="match status" value="1"/>
</dbReference>
<name>A0A6J1AGN2_9ROSI</name>
<dbReference type="AlphaFoldDB" id="A0A6J1AGN2"/>
<proteinExistence type="predicted"/>
<reference evidence="3" key="1">
    <citation type="submission" date="2025-08" db="UniProtKB">
        <authorList>
            <consortium name="RefSeq"/>
        </authorList>
    </citation>
    <scope>IDENTIFICATION</scope>
    <source>
        <tissue evidence="3">Leaf</tissue>
    </source>
</reference>
<accession>A0A6J1AGN2</accession>
<dbReference type="GeneID" id="110417787"/>
<gene>
    <name evidence="3" type="primary">LOC110417787</name>
</gene>
<evidence type="ECO:0000313" key="3">
    <source>
        <dbReference type="RefSeq" id="XP_021285990.1"/>
    </source>
</evidence>
<dbReference type="Proteomes" id="UP000504621">
    <property type="component" value="Unplaced"/>
</dbReference>
<dbReference type="OrthoDB" id="1920063at2759"/>
<feature type="domain" description="DUF7026" evidence="1">
    <location>
        <begin position="70"/>
        <end position="119"/>
    </location>
</feature>
<dbReference type="RefSeq" id="XP_021285990.1">
    <property type="nucleotide sequence ID" value="XM_021430315.1"/>
</dbReference>
<protein>
    <submittedName>
        <fullName evidence="3">Uncharacterized protein LOC110417787</fullName>
    </submittedName>
</protein>
<keyword evidence="2" id="KW-1185">Reference proteome</keyword>
<evidence type="ECO:0000313" key="2">
    <source>
        <dbReference type="Proteomes" id="UP000504621"/>
    </source>
</evidence>